<dbReference type="CDD" id="cd02440">
    <property type="entry name" value="AdoMet_MTases"/>
    <property type="match status" value="1"/>
</dbReference>
<dbReference type="PANTHER" id="PTHR23290">
    <property type="entry name" value="RRNA N6-ADENOSINE-METHYLTRANSFERASE METTL5"/>
    <property type="match status" value="1"/>
</dbReference>
<feature type="region of interest" description="Disordered" evidence="1">
    <location>
        <begin position="217"/>
        <end position="280"/>
    </location>
</feature>
<dbReference type="Proteomes" id="UP000247498">
    <property type="component" value="Unassembled WGS sequence"/>
</dbReference>
<dbReference type="InParanoid" id="A0A2V0NZS9"/>
<keyword evidence="3" id="KW-0808">Transferase</keyword>
<feature type="compositionally biased region" description="Acidic residues" evidence="1">
    <location>
        <begin position="223"/>
        <end position="232"/>
    </location>
</feature>
<feature type="domain" description="Methyltransferase small" evidence="2">
    <location>
        <begin position="32"/>
        <end position="157"/>
    </location>
</feature>
<keyword evidence="3" id="KW-0489">Methyltransferase</keyword>
<dbReference type="OrthoDB" id="7848332at2759"/>
<dbReference type="Pfam" id="PF05175">
    <property type="entry name" value="MTS"/>
    <property type="match status" value="1"/>
</dbReference>
<name>A0A2V0NZS9_9CHLO</name>
<comment type="caution">
    <text evidence="3">The sequence shown here is derived from an EMBL/GenBank/DDBJ whole genome shotgun (WGS) entry which is preliminary data.</text>
</comment>
<reference evidence="3 4" key="1">
    <citation type="journal article" date="2018" name="Sci. Rep.">
        <title>Raphidocelis subcapitata (=Pseudokirchneriella subcapitata) provides an insight into genome evolution and environmental adaptations in the Sphaeropleales.</title>
        <authorList>
            <person name="Suzuki S."/>
            <person name="Yamaguchi H."/>
            <person name="Nakajima N."/>
            <person name="Kawachi M."/>
        </authorList>
    </citation>
    <scope>NUCLEOTIDE SEQUENCE [LARGE SCALE GENOMIC DNA]</scope>
    <source>
        <strain evidence="3 4">NIES-35</strain>
    </source>
</reference>
<evidence type="ECO:0000313" key="4">
    <source>
        <dbReference type="Proteomes" id="UP000247498"/>
    </source>
</evidence>
<accession>A0A2V0NZS9</accession>
<evidence type="ECO:0000313" key="3">
    <source>
        <dbReference type="EMBL" id="GBF93134.1"/>
    </source>
</evidence>
<dbReference type="InterPro" id="IPR051720">
    <property type="entry name" value="rRNA_MeTrfase/Polyamine_Synth"/>
</dbReference>
<dbReference type="STRING" id="307507.A0A2V0NZS9"/>
<gene>
    <name evidence="3" type="ORF">Rsub_05863</name>
</gene>
<evidence type="ECO:0000256" key="1">
    <source>
        <dbReference type="SAM" id="MobiDB-lite"/>
    </source>
</evidence>
<proteinExistence type="predicted"/>
<keyword evidence="4" id="KW-1185">Reference proteome</keyword>
<dbReference type="FunCoup" id="A0A2V0NZS9">
    <property type="interactions" value="1328"/>
</dbReference>
<dbReference type="InterPro" id="IPR029063">
    <property type="entry name" value="SAM-dependent_MTases_sf"/>
</dbReference>
<dbReference type="SUPFAM" id="SSF53335">
    <property type="entry name" value="S-adenosyl-L-methionine-dependent methyltransferases"/>
    <property type="match status" value="1"/>
</dbReference>
<evidence type="ECO:0000259" key="2">
    <source>
        <dbReference type="Pfam" id="PF05175"/>
    </source>
</evidence>
<protein>
    <submittedName>
        <fullName evidence="3">Methyltransferase</fullName>
    </submittedName>
</protein>
<feature type="compositionally biased region" description="Acidic residues" evidence="1">
    <location>
        <begin position="266"/>
        <end position="280"/>
    </location>
</feature>
<dbReference type="GO" id="GO:0008988">
    <property type="term" value="F:rRNA (adenine-N6-)-methyltransferase activity"/>
    <property type="evidence" value="ECO:0007669"/>
    <property type="project" value="TreeGrafter"/>
</dbReference>
<dbReference type="AlphaFoldDB" id="A0A2V0NZS9"/>
<dbReference type="EMBL" id="BDRX01000038">
    <property type="protein sequence ID" value="GBF93134.1"/>
    <property type="molecule type" value="Genomic_DNA"/>
</dbReference>
<organism evidence="3 4">
    <name type="scientific">Raphidocelis subcapitata</name>
    <dbReference type="NCBI Taxonomy" id="307507"/>
    <lineage>
        <taxon>Eukaryota</taxon>
        <taxon>Viridiplantae</taxon>
        <taxon>Chlorophyta</taxon>
        <taxon>core chlorophytes</taxon>
        <taxon>Chlorophyceae</taxon>
        <taxon>CS clade</taxon>
        <taxon>Sphaeropleales</taxon>
        <taxon>Selenastraceae</taxon>
        <taxon>Raphidocelis</taxon>
    </lineage>
</organism>
<dbReference type="InterPro" id="IPR007848">
    <property type="entry name" value="Small_mtfrase_dom"/>
</dbReference>
<dbReference type="Gene3D" id="3.40.50.150">
    <property type="entry name" value="Vaccinia Virus protein VP39"/>
    <property type="match status" value="1"/>
</dbReference>
<dbReference type="PANTHER" id="PTHR23290:SF0">
    <property type="entry name" value="RRNA N6-ADENOSINE-METHYLTRANSFERASE METTL5"/>
    <property type="match status" value="1"/>
</dbReference>
<sequence>MKLKELHSLMQDMAPFDPSRLKVQLEQYPTGADIASRMLFTIESMYNDFEGKVVVDLGCGTGMLSAGAALLGSPAVVGVDIDDDALAVALENREQFEDLPVDFVRADVASIAARDGGCAWRRLRCDTVIMNPPFGTRRKGADVDFLRAAARLVRGGGGAIYSLHKSSTRAHLQKVALRELGCSEAQVLAELRYDLPATYKFHKQQSRDIEVDLWRFVVPPGPDADEDEDEEEGQQRRQQPQKQRKQQKQQASRRREVEAEGSGGDTSEEDDDEEDEEEDG</sequence>